<dbReference type="InterPro" id="IPR003307">
    <property type="entry name" value="W2_domain"/>
</dbReference>
<evidence type="ECO:0000256" key="1">
    <source>
        <dbReference type="SAM" id="MobiDB-lite"/>
    </source>
</evidence>
<accession>A0A815P018</accession>
<feature type="domain" description="W2" evidence="2">
    <location>
        <begin position="265"/>
        <end position="444"/>
    </location>
</feature>
<comment type="caution">
    <text evidence="3">The sequence shown here is derived from an EMBL/GenBank/DDBJ whole genome shotgun (WGS) entry which is preliminary data.</text>
</comment>
<dbReference type="Pfam" id="PF02020">
    <property type="entry name" value="W2"/>
    <property type="match status" value="1"/>
</dbReference>
<dbReference type="SMART" id="SM00515">
    <property type="entry name" value="eIF5C"/>
    <property type="match status" value="1"/>
</dbReference>
<organism evidence="3 5">
    <name type="scientific">Rotaria sordida</name>
    <dbReference type="NCBI Taxonomy" id="392033"/>
    <lineage>
        <taxon>Eukaryota</taxon>
        <taxon>Metazoa</taxon>
        <taxon>Spiralia</taxon>
        <taxon>Gnathifera</taxon>
        <taxon>Rotifera</taxon>
        <taxon>Eurotatoria</taxon>
        <taxon>Bdelloidea</taxon>
        <taxon>Philodinida</taxon>
        <taxon>Philodinidae</taxon>
        <taxon>Rotaria</taxon>
    </lineage>
</organism>
<dbReference type="AlphaFoldDB" id="A0A815P018"/>
<proteinExistence type="predicted"/>
<dbReference type="PROSITE" id="PS51363">
    <property type="entry name" value="W2"/>
    <property type="match status" value="1"/>
</dbReference>
<feature type="region of interest" description="Disordered" evidence="1">
    <location>
        <begin position="441"/>
        <end position="471"/>
    </location>
</feature>
<keyword evidence="6" id="KW-1185">Reference proteome</keyword>
<gene>
    <name evidence="4" type="ORF">JXQ802_LOCUS52373</name>
    <name evidence="3" type="ORF">PYM288_LOCUS36049</name>
</gene>
<dbReference type="EMBL" id="CAJNOH010006665">
    <property type="protein sequence ID" value="CAF1438360.1"/>
    <property type="molecule type" value="Genomic_DNA"/>
</dbReference>
<dbReference type="InterPro" id="IPR016024">
    <property type="entry name" value="ARM-type_fold"/>
</dbReference>
<evidence type="ECO:0000313" key="6">
    <source>
        <dbReference type="Proteomes" id="UP000663870"/>
    </source>
</evidence>
<evidence type="ECO:0000313" key="3">
    <source>
        <dbReference type="EMBL" id="CAF1438360.1"/>
    </source>
</evidence>
<name>A0A815P018_9BILA</name>
<dbReference type="Proteomes" id="UP000663870">
    <property type="component" value="Unassembled WGS sequence"/>
</dbReference>
<dbReference type="Proteomes" id="UP000663854">
    <property type="component" value="Unassembled WGS sequence"/>
</dbReference>
<evidence type="ECO:0000313" key="4">
    <source>
        <dbReference type="EMBL" id="CAF1635049.1"/>
    </source>
</evidence>
<sequence length="471" mass="54136">MSFTNICFKCKDPENPCISFCDIGNFTCSCGHRQHSHQQGPNINDQLLKLVTDPWSDLSCNSSTEITRQKLRVKVMAYYNLKRDQCMVLNYIKAKSRQVVTAHIYPKSKSSHTKYFGLNLSDTNHPRNCLRLATEIEHAFDKKYLTIIEENGQLKIFLLNKTISSQRITTVSSHTFGDIHQAPLLFKNHNRPYHRILDKDKHSYVYQWLMNNPVGEEIQLETSRTTSSAFITNDSLLNPAATEDDEIKRLVTQSPSSTAGQDVAVLQSASSSSTYLASLDMNLIELFRMINKQQTDSNTQEEKIFQYIRETMNPSDPKYIRNIILSYVHSCVIDSNPKSIIGFDQYNARDKASIIQNILAADEEKQIEALYTTQQFVIELKHPHGMVLKLFDTFYDEECVKEEVFWNWLRRPNPAKKNDQIQLIESTKKFFIWLSQSTSSTIKDIDNDDDSSSDVDNDDDDDSSNVDKSND</sequence>
<dbReference type="SUPFAM" id="SSF48371">
    <property type="entry name" value="ARM repeat"/>
    <property type="match status" value="1"/>
</dbReference>
<feature type="non-terminal residue" evidence="3">
    <location>
        <position position="1"/>
    </location>
</feature>
<evidence type="ECO:0000259" key="2">
    <source>
        <dbReference type="PROSITE" id="PS51363"/>
    </source>
</evidence>
<protein>
    <recommendedName>
        <fullName evidence="2">W2 domain-containing protein</fullName>
    </recommendedName>
</protein>
<dbReference type="Gene3D" id="1.25.40.180">
    <property type="match status" value="1"/>
</dbReference>
<evidence type="ECO:0000313" key="5">
    <source>
        <dbReference type="Proteomes" id="UP000663854"/>
    </source>
</evidence>
<dbReference type="Pfam" id="PF13391">
    <property type="entry name" value="HNH_2"/>
    <property type="match status" value="1"/>
</dbReference>
<feature type="compositionally biased region" description="Acidic residues" evidence="1">
    <location>
        <begin position="446"/>
        <end position="464"/>
    </location>
</feature>
<dbReference type="InterPro" id="IPR003615">
    <property type="entry name" value="HNH_nuc"/>
</dbReference>
<reference evidence="3" key="1">
    <citation type="submission" date="2021-02" db="EMBL/GenBank/DDBJ databases">
        <authorList>
            <person name="Nowell W R."/>
        </authorList>
    </citation>
    <scope>NUCLEOTIDE SEQUENCE</scope>
</reference>
<dbReference type="EMBL" id="CAJNOL010008259">
    <property type="protein sequence ID" value="CAF1635049.1"/>
    <property type="molecule type" value="Genomic_DNA"/>
</dbReference>